<comment type="caution">
    <text evidence="3">The sequence shown here is derived from an EMBL/GenBank/DDBJ whole genome shotgun (WGS) entry which is preliminary data.</text>
</comment>
<accession>A0A414AU11</accession>
<dbReference type="RefSeq" id="WP_002569872.1">
    <property type="nucleotide sequence ID" value="NZ_CABKUK010000002.1"/>
</dbReference>
<evidence type="ECO:0000313" key="2">
    <source>
        <dbReference type="EMBL" id="RGV72931.1"/>
    </source>
</evidence>
<evidence type="ECO:0000313" key="5">
    <source>
        <dbReference type="Proteomes" id="UP000284543"/>
    </source>
</evidence>
<dbReference type="KEGG" id="cbol:CGC65_08255"/>
<gene>
    <name evidence="3" type="ORF">DW839_16830</name>
    <name evidence="2" type="ORF">DWW02_23335</name>
</gene>
<dbReference type="Proteomes" id="UP000283975">
    <property type="component" value="Unassembled WGS sequence"/>
</dbReference>
<feature type="transmembrane region" description="Helical" evidence="1">
    <location>
        <begin position="6"/>
        <end position="27"/>
    </location>
</feature>
<keyword evidence="1" id="KW-1133">Transmembrane helix</keyword>
<feature type="transmembrane region" description="Helical" evidence="1">
    <location>
        <begin position="71"/>
        <end position="88"/>
    </location>
</feature>
<reference evidence="4 5" key="1">
    <citation type="submission" date="2018-08" db="EMBL/GenBank/DDBJ databases">
        <title>A genome reference for cultivated species of the human gut microbiota.</title>
        <authorList>
            <person name="Zou Y."/>
            <person name="Xue W."/>
            <person name="Luo G."/>
        </authorList>
    </citation>
    <scope>NUCLEOTIDE SEQUENCE [LARGE SCALE GENOMIC DNA]</scope>
    <source>
        <strain evidence="2 5">AF14-18</strain>
        <strain evidence="3 4">AM35-14</strain>
    </source>
</reference>
<dbReference type="EMBL" id="QRZM01000012">
    <property type="protein sequence ID" value="RGV72931.1"/>
    <property type="molecule type" value="Genomic_DNA"/>
</dbReference>
<evidence type="ECO:0000256" key="1">
    <source>
        <dbReference type="SAM" id="Phobius"/>
    </source>
</evidence>
<evidence type="ECO:0008006" key="6">
    <source>
        <dbReference type="Google" id="ProtNLM"/>
    </source>
</evidence>
<proteinExistence type="predicted"/>
<protein>
    <recommendedName>
        <fullName evidence="6">DUF3784 domain-containing protein</fullName>
    </recommendedName>
</protein>
<sequence>MDTLYMFMGALCLAEGICLFTGKDFLMFMGSTKKEDYNLDKVFQVEKWIFLVDAACSLGVGMNRFPDVAENILLVVFGVTLAAHVYVFKSKKFRKENE</sequence>
<dbReference type="EMBL" id="QSHZ01000017">
    <property type="protein sequence ID" value="RHC55047.1"/>
    <property type="molecule type" value="Genomic_DNA"/>
</dbReference>
<evidence type="ECO:0000313" key="3">
    <source>
        <dbReference type="EMBL" id="RHC55047.1"/>
    </source>
</evidence>
<dbReference type="Proteomes" id="UP000284543">
    <property type="component" value="Unassembled WGS sequence"/>
</dbReference>
<keyword evidence="1" id="KW-0812">Transmembrane</keyword>
<organism evidence="3 4">
    <name type="scientific">Enterocloster bolteae</name>
    <dbReference type="NCBI Taxonomy" id="208479"/>
    <lineage>
        <taxon>Bacteria</taxon>
        <taxon>Bacillati</taxon>
        <taxon>Bacillota</taxon>
        <taxon>Clostridia</taxon>
        <taxon>Lachnospirales</taxon>
        <taxon>Lachnospiraceae</taxon>
        <taxon>Enterocloster</taxon>
    </lineage>
</organism>
<dbReference type="AlphaFoldDB" id="A0A414AU11"/>
<name>A0A414AU11_9FIRM</name>
<evidence type="ECO:0000313" key="4">
    <source>
        <dbReference type="Proteomes" id="UP000283975"/>
    </source>
</evidence>
<keyword evidence="1" id="KW-0472">Membrane</keyword>